<dbReference type="STRING" id="578458.D8PKP1"/>
<dbReference type="InterPro" id="IPR000210">
    <property type="entry name" value="BTB/POZ_dom"/>
</dbReference>
<reference evidence="2 3" key="1">
    <citation type="journal article" date="2010" name="Nat. Biotechnol.">
        <title>Genome sequence of the model mushroom Schizophyllum commune.</title>
        <authorList>
            <person name="Ohm R.A."/>
            <person name="de Jong J.F."/>
            <person name="Lugones L.G."/>
            <person name="Aerts A."/>
            <person name="Kothe E."/>
            <person name="Stajich J.E."/>
            <person name="de Vries R.P."/>
            <person name="Record E."/>
            <person name="Levasseur A."/>
            <person name="Baker S.E."/>
            <person name="Bartholomew K.A."/>
            <person name="Coutinho P.M."/>
            <person name="Erdmann S."/>
            <person name="Fowler T.J."/>
            <person name="Gathman A.C."/>
            <person name="Lombard V."/>
            <person name="Henrissat B."/>
            <person name="Knabe N."/>
            <person name="Kuees U."/>
            <person name="Lilly W.W."/>
            <person name="Lindquist E."/>
            <person name="Lucas S."/>
            <person name="Magnuson J.K."/>
            <person name="Piumi F."/>
            <person name="Raudaskoski M."/>
            <person name="Salamov A."/>
            <person name="Schmutz J."/>
            <person name="Schwarze F.W.M.R."/>
            <person name="vanKuyk P.A."/>
            <person name="Horton J.S."/>
            <person name="Grigoriev I.V."/>
            <person name="Woesten H.A.B."/>
        </authorList>
    </citation>
    <scope>NUCLEOTIDE SEQUENCE [LARGE SCALE GENOMIC DNA]</scope>
    <source>
        <strain evidence="3">H4-8 / FGSC 9210</strain>
    </source>
</reference>
<dbReference type="InParanoid" id="D8PKP1"/>
<evidence type="ECO:0000313" key="3">
    <source>
        <dbReference type="Proteomes" id="UP000007431"/>
    </source>
</evidence>
<dbReference type="Gene3D" id="3.30.710.10">
    <property type="entry name" value="Potassium Channel Kv1.1, Chain A"/>
    <property type="match status" value="1"/>
</dbReference>
<dbReference type="eggNOG" id="ENOG502R07X">
    <property type="taxonomic scope" value="Eukaryota"/>
</dbReference>
<dbReference type="InterPro" id="IPR011333">
    <property type="entry name" value="SKP1/BTB/POZ_sf"/>
</dbReference>
<dbReference type="Proteomes" id="UP000007431">
    <property type="component" value="Unassembled WGS sequence"/>
</dbReference>
<gene>
    <name evidence="2" type="ORF">SCHCODRAFT_104499</name>
</gene>
<evidence type="ECO:0000259" key="1">
    <source>
        <dbReference type="PROSITE" id="PS50097"/>
    </source>
</evidence>
<dbReference type="EMBL" id="GL377302">
    <property type="protein sequence ID" value="EFJ04011.1"/>
    <property type="molecule type" value="Genomic_DNA"/>
</dbReference>
<organism evidence="3">
    <name type="scientific">Schizophyllum commune (strain H4-8 / FGSC 9210)</name>
    <name type="common">Split gill fungus</name>
    <dbReference type="NCBI Taxonomy" id="578458"/>
    <lineage>
        <taxon>Eukaryota</taxon>
        <taxon>Fungi</taxon>
        <taxon>Dikarya</taxon>
        <taxon>Basidiomycota</taxon>
        <taxon>Agaricomycotina</taxon>
        <taxon>Agaricomycetes</taxon>
        <taxon>Agaricomycetidae</taxon>
        <taxon>Agaricales</taxon>
        <taxon>Schizophyllaceae</taxon>
        <taxon>Schizophyllum</taxon>
    </lineage>
</organism>
<accession>D8PKP1</accession>
<keyword evidence="3" id="KW-1185">Reference proteome</keyword>
<feature type="domain" description="BTB" evidence="1">
    <location>
        <begin position="29"/>
        <end position="97"/>
    </location>
</feature>
<sequence length="323" mass="36417">MEAERPEKRQRTDEGSSDAVRSDVWFDDGNIILQAGGYQFRVYRGLLARHSPVFKDMFAMPQPTSASSPPSQAEDCPVIHLADSADDVHFMLAKLFNISDTEDDRRQALDISDLIASLRMGHKYFIARLWNDPVNRLRRAFPADLDLMMYRLKEDNDISASRRATEIRVPASENLLQLVHVVEQVGLQTVLPVLYYRIVVRETLDTIIGGDFGLSDRARAGLLGGRARLLSSVASVLRTWGRHDVHVTTVDSHCWKARYDFLLEDASARFPIGPWTATLPLNMCSACCVHLRVALSLMRSKAWTELPTVSGLPPWADLHDFEI</sequence>
<dbReference type="OrthoDB" id="3217871at2759"/>
<dbReference type="VEuPathDB" id="FungiDB:SCHCODRAFT_02743984"/>
<dbReference type="CDD" id="cd18186">
    <property type="entry name" value="BTB_POZ_ZBTB_KLHL-like"/>
    <property type="match status" value="1"/>
</dbReference>
<dbReference type="AlphaFoldDB" id="D8PKP1"/>
<dbReference type="HOGENOM" id="CLU_033082_3_2_1"/>
<dbReference type="GeneID" id="9594861"/>
<feature type="non-terminal residue" evidence="2">
    <location>
        <position position="323"/>
    </location>
</feature>
<name>D8PKP1_SCHCM</name>
<dbReference type="KEGG" id="scm:SCHCO_02743984"/>
<dbReference type="PROSITE" id="PS50097">
    <property type="entry name" value="BTB"/>
    <property type="match status" value="1"/>
</dbReference>
<protein>
    <recommendedName>
        <fullName evidence="1">BTB domain-containing protein</fullName>
    </recommendedName>
</protein>
<evidence type="ECO:0000313" key="2">
    <source>
        <dbReference type="EMBL" id="EFJ04011.1"/>
    </source>
</evidence>
<proteinExistence type="predicted"/>